<accession>B6AKV9</accession>
<organism evidence="1">
    <name type="scientific">Leptospirillum sp. Group II '5-way CG'</name>
    <dbReference type="NCBI Taxonomy" id="419541"/>
    <lineage>
        <taxon>Bacteria</taxon>
        <taxon>Pseudomonadati</taxon>
        <taxon>Nitrospirota</taxon>
        <taxon>Nitrospiria</taxon>
        <taxon>Nitrospirales</taxon>
        <taxon>Nitrospiraceae</taxon>
        <taxon>Leptospirillum</taxon>
    </lineage>
</organism>
<gene>
    <name evidence="1" type="ORF">CGL2_10641008</name>
</gene>
<evidence type="ECO:0000313" key="1">
    <source>
        <dbReference type="EMBL" id="EDZ40209.1"/>
    </source>
</evidence>
<dbReference type="Pfam" id="PF08780">
    <property type="entry name" value="NTase_sub_bind"/>
    <property type="match status" value="1"/>
</dbReference>
<sequence length="133" mass="15052">MQESIEDPLKTAIAKLEAGLVQSKADPENKIVRDGVILRFAYTMDIAVLSIRVLLRYFAPKKVRANAAKHYLFLEAGRQGLLSSVENWLDYNTARAEILNAYNEEIAQAVFSQAERFLHDVKTLHEDLKHGNP</sequence>
<reference evidence="1" key="1">
    <citation type="journal article" date="2004" name="Nature">
        <title>Community structure and metabolism through reconstruction of microbial genomes from the environment.</title>
        <authorList>
            <person name="Tyson G.W."/>
            <person name="Chapman J."/>
            <person name="Hugenholtz P."/>
            <person name="Allen E.E."/>
            <person name="Ram R.J."/>
            <person name="Richardson P.M."/>
            <person name="Solovyev V.V."/>
            <person name="Rubin E.M."/>
            <person name="Rokhsar D.S."/>
            <person name="Banfield J.F."/>
        </authorList>
    </citation>
    <scope>NUCLEOTIDE SEQUENCE [LARGE SCALE GENOMIC DNA]</scope>
</reference>
<dbReference type="EMBL" id="DS995259">
    <property type="protein sequence ID" value="EDZ40209.1"/>
    <property type="molecule type" value="Genomic_DNA"/>
</dbReference>
<dbReference type="SUPFAM" id="SSF81593">
    <property type="entry name" value="Nucleotidyltransferase substrate binding subunit/domain"/>
    <property type="match status" value="1"/>
</dbReference>
<dbReference type="Gene3D" id="1.20.120.330">
    <property type="entry name" value="Nucleotidyltransferases domain 2"/>
    <property type="match status" value="1"/>
</dbReference>
<dbReference type="InterPro" id="IPR010235">
    <property type="entry name" value="HepT"/>
</dbReference>
<protein>
    <recommendedName>
        <fullName evidence="2">HEPN domain-containing protein</fullName>
    </recommendedName>
</protein>
<reference evidence="1" key="2">
    <citation type="journal article" date="2008" name="PLoS Biol.">
        <title>Population genomic analysis of strain variation in Leptospirillum group II bacteria involved in acid mine drainage formation.</title>
        <authorList>
            <person name="Simmons S.L."/>
            <person name="Dibartolo G."/>
            <person name="Denef V.J."/>
            <person name="Goltsman D.S."/>
            <person name="Thelen M.P."/>
            <person name="Banfield J.F."/>
        </authorList>
    </citation>
    <scope>NUCLEOTIDE SEQUENCE [LARGE SCALE GENOMIC DNA]</scope>
</reference>
<evidence type="ECO:0008006" key="2">
    <source>
        <dbReference type="Google" id="ProtNLM"/>
    </source>
</evidence>
<dbReference type="AlphaFoldDB" id="B6AKV9"/>
<name>B6AKV9_9BACT</name>
<proteinExistence type="predicted"/>